<dbReference type="WBParaSite" id="PS1159_v2.g15097.t1">
    <property type="protein sequence ID" value="PS1159_v2.g15097.t1"/>
    <property type="gene ID" value="PS1159_v2.g15097"/>
</dbReference>
<sequence length="359" mass="42451">MTRIRYDAYAGKEVFELHLCPNLTPDDFIASKGILNSKIAIITPILNYKNYEDYIGIDTLQCYVKHFGYQLHLVNMTDNLRYSKLCNQTDHFFMRHCILSTFLEDNKDTIDYALIIDADIGVINPCHTIQEYIDPEESVEVVFYERYYNHEISAASYFVRNSEYSRKFMHYWADYFYRLPPSFHGTDNGAIHQVFMELHFNDEKQKMQCYNMWKASRNFDDLFAYQACTKNAFNISSTLFVNGTIRLLRKLTPGWVRDGWLTGTKWAPQDFMFHGWKKSKLNGEWRWPFANDFHVSECSYLDPYFPNFKYLSEFVSTNTEVMALLTRKVKEVEKTYYKTLIDRNILCKNGLIPINGICI</sequence>
<proteinExistence type="predicted"/>
<protein>
    <submittedName>
        <fullName evidence="2">Glycosyltransferase</fullName>
    </submittedName>
</protein>
<reference evidence="2" key="1">
    <citation type="submission" date="2022-11" db="UniProtKB">
        <authorList>
            <consortium name="WormBaseParasite"/>
        </authorList>
    </citation>
    <scope>IDENTIFICATION</scope>
</reference>
<name>A0AC35FB85_9BILA</name>
<accession>A0AC35FB85</accession>
<evidence type="ECO:0000313" key="2">
    <source>
        <dbReference type="WBParaSite" id="PS1159_v2.g15097.t1"/>
    </source>
</evidence>
<dbReference type="Proteomes" id="UP000887580">
    <property type="component" value="Unplaced"/>
</dbReference>
<evidence type="ECO:0000313" key="1">
    <source>
        <dbReference type="Proteomes" id="UP000887580"/>
    </source>
</evidence>
<organism evidence="1 2">
    <name type="scientific">Panagrolaimus sp. PS1159</name>
    <dbReference type="NCBI Taxonomy" id="55785"/>
    <lineage>
        <taxon>Eukaryota</taxon>
        <taxon>Metazoa</taxon>
        <taxon>Ecdysozoa</taxon>
        <taxon>Nematoda</taxon>
        <taxon>Chromadorea</taxon>
        <taxon>Rhabditida</taxon>
        <taxon>Tylenchina</taxon>
        <taxon>Panagrolaimomorpha</taxon>
        <taxon>Panagrolaimoidea</taxon>
        <taxon>Panagrolaimidae</taxon>
        <taxon>Panagrolaimus</taxon>
    </lineage>
</organism>